<dbReference type="RefSeq" id="WP_344145264.1">
    <property type="nucleotide sequence ID" value="NZ_BAAANF010000002.1"/>
</dbReference>
<protein>
    <submittedName>
        <fullName evidence="7">BTAD domain-containing putative transcriptional regulator</fullName>
    </submittedName>
</protein>
<accession>A0ABP4S8N4</accession>
<keyword evidence="2" id="KW-0805">Transcription regulation</keyword>
<feature type="DNA-binding region" description="OmpR/PhoB-type" evidence="5">
    <location>
        <begin position="1"/>
        <end position="91"/>
    </location>
</feature>
<evidence type="ECO:0000256" key="2">
    <source>
        <dbReference type="ARBA" id="ARBA00023015"/>
    </source>
</evidence>
<dbReference type="SMART" id="SM01043">
    <property type="entry name" value="BTAD"/>
    <property type="match status" value="1"/>
</dbReference>
<dbReference type="InterPro" id="IPR011990">
    <property type="entry name" value="TPR-like_helical_dom_sf"/>
</dbReference>
<dbReference type="Pfam" id="PF03704">
    <property type="entry name" value="BTAD"/>
    <property type="match status" value="1"/>
</dbReference>
<dbReference type="PANTHER" id="PTHR35807">
    <property type="entry name" value="TRANSCRIPTIONAL REGULATOR REDD-RELATED"/>
    <property type="match status" value="1"/>
</dbReference>
<comment type="caution">
    <text evidence="7">The sequence shown here is derived from an EMBL/GenBank/DDBJ whole genome shotgun (WGS) entry which is preliminary data.</text>
</comment>
<dbReference type="InterPro" id="IPR036388">
    <property type="entry name" value="WH-like_DNA-bd_sf"/>
</dbReference>
<evidence type="ECO:0000313" key="8">
    <source>
        <dbReference type="Proteomes" id="UP001500280"/>
    </source>
</evidence>
<dbReference type="Gene3D" id="3.40.50.300">
    <property type="entry name" value="P-loop containing nucleotide triphosphate hydrolases"/>
    <property type="match status" value="1"/>
</dbReference>
<keyword evidence="4" id="KW-0804">Transcription</keyword>
<evidence type="ECO:0000256" key="3">
    <source>
        <dbReference type="ARBA" id="ARBA00023125"/>
    </source>
</evidence>
<keyword evidence="3 5" id="KW-0238">DNA-binding</keyword>
<dbReference type="InterPro" id="IPR019734">
    <property type="entry name" value="TPR_rpt"/>
</dbReference>
<evidence type="ECO:0000259" key="6">
    <source>
        <dbReference type="PROSITE" id="PS51755"/>
    </source>
</evidence>
<dbReference type="CDD" id="cd15831">
    <property type="entry name" value="BTAD"/>
    <property type="match status" value="1"/>
</dbReference>
<dbReference type="Gene3D" id="1.10.10.10">
    <property type="entry name" value="Winged helix-like DNA-binding domain superfamily/Winged helix DNA-binding domain"/>
    <property type="match status" value="1"/>
</dbReference>
<comment type="similarity">
    <text evidence="1">Belongs to the AfsR/DnrI/RedD regulatory family.</text>
</comment>
<evidence type="ECO:0000313" key="7">
    <source>
        <dbReference type="EMBL" id="GAA1668095.1"/>
    </source>
</evidence>
<evidence type="ECO:0000256" key="1">
    <source>
        <dbReference type="ARBA" id="ARBA00005820"/>
    </source>
</evidence>
<reference evidence="8" key="1">
    <citation type="journal article" date="2019" name="Int. J. Syst. Evol. Microbiol.">
        <title>The Global Catalogue of Microorganisms (GCM) 10K type strain sequencing project: providing services to taxonomists for standard genome sequencing and annotation.</title>
        <authorList>
            <consortium name="The Broad Institute Genomics Platform"/>
            <consortium name="The Broad Institute Genome Sequencing Center for Infectious Disease"/>
            <person name="Wu L."/>
            <person name="Ma J."/>
        </authorList>
    </citation>
    <scope>NUCLEOTIDE SEQUENCE [LARGE SCALE GENOMIC DNA]</scope>
    <source>
        <strain evidence="8">JCM 14307</strain>
    </source>
</reference>
<keyword evidence="8" id="KW-1185">Reference proteome</keyword>
<dbReference type="PRINTS" id="PR00364">
    <property type="entry name" value="DISEASERSIST"/>
</dbReference>
<dbReference type="Gene3D" id="1.25.40.10">
    <property type="entry name" value="Tetratricopeptide repeat domain"/>
    <property type="match status" value="2"/>
</dbReference>
<dbReference type="Pfam" id="PF00931">
    <property type="entry name" value="NB-ARC"/>
    <property type="match status" value="1"/>
</dbReference>
<dbReference type="InterPro" id="IPR001867">
    <property type="entry name" value="OmpR/PhoB-type_DNA-bd"/>
</dbReference>
<dbReference type="SMART" id="SM00028">
    <property type="entry name" value="TPR"/>
    <property type="match status" value="6"/>
</dbReference>
<dbReference type="InterPro" id="IPR027417">
    <property type="entry name" value="P-loop_NTPase"/>
</dbReference>
<organism evidence="7 8">
    <name type="scientific">Kribbella yunnanensis</name>
    <dbReference type="NCBI Taxonomy" id="190194"/>
    <lineage>
        <taxon>Bacteria</taxon>
        <taxon>Bacillati</taxon>
        <taxon>Actinomycetota</taxon>
        <taxon>Actinomycetes</taxon>
        <taxon>Propionibacteriales</taxon>
        <taxon>Kribbellaceae</taxon>
        <taxon>Kribbella</taxon>
    </lineage>
</organism>
<sequence>MRLRVLGPLEVRDLDDRPQVLGRVKERVLLGMLALRVNTLVSRDALLAGLWEGRPPRSAPANVTSYVSNLRRIMQPGLVLETLPGGYQLTADADAIDLLSFERLVEQGRQARADGQHALAVERLTQAAGFWRGPVMDGLPVPDAVRPEIARLEDLRLTALEECIDGRLELGQHGTLADELAVLTSRHEFRERLWGQRILALYRSGRQSEALAAYQEVHRLLDEHLGIEPGAALRALHQQVLRSDPKLEYAVVAEPVVVSSWTPPRQLPPTVWAFTGRADELAWLESQGAAETMTVMALVGTAGMGKTALAVHWAHRVADRFPDGQLYVDLHGHGTQDPSTPIEVLTSFLRALGVPSERIPTDVETATASYRSKLAGRRVLVILDNAGSAEQVRPLLPGEPGCLTIVTSRRRMTGLVALDGARAHVVGGLTPDDAHELLTRLLGAERANAEPAAVAKLGEVCAHLPLALRLAAARVAGMDGSIEDCVADLASVQTLDMLAVDDEPSAVRAVFDSSYEPLNPLAQRLFRLLGLVPGGGFTRRTAAALLDVHPDKADAVLDVLVSASMIERRAAGQFVMHDLLCRYATERVAAESTEDRGAALGRLFGSYLQDTETAVVTMGSGMARITQPLAEILPELEFQGSGEALAWLDAQRQSLVAAALYAAEHGPHGVAWRLCDQLRGYFWARRCHPEWLTVAEAAVTAAGDDLEAAAAARHCLGDHFWSLGDYEPAIRQYVQVVAACAEAGLARRQVGVLINLGAVHRELGHLNQAHDRLRDALDVAQCNEFAETTIRANLGALHVEMGRMEDAVQEHTRVVDGGQASAPERAFSLNSLATAHRHLGHLDEAQTCAMNALALHRETGNRAGEASALETLAAIHLDRDHPTEAFAFAKDALAIAQAIANPRAETATLTMLAAVHLHQGDHTQAEHYFTLGLESARTNRITYTELEALLGLAATHQATARPTTARALATEARQAAQASGFAHHQATAETLLTGLGQ</sequence>
<evidence type="ECO:0000256" key="5">
    <source>
        <dbReference type="PROSITE-ProRule" id="PRU01091"/>
    </source>
</evidence>
<evidence type="ECO:0000256" key="4">
    <source>
        <dbReference type="ARBA" id="ARBA00023163"/>
    </source>
</evidence>
<proteinExistence type="inferred from homology"/>
<dbReference type="SUPFAM" id="SSF52540">
    <property type="entry name" value="P-loop containing nucleoside triphosphate hydrolases"/>
    <property type="match status" value="1"/>
</dbReference>
<dbReference type="PANTHER" id="PTHR35807:SF1">
    <property type="entry name" value="TRANSCRIPTIONAL REGULATOR REDD"/>
    <property type="match status" value="1"/>
</dbReference>
<dbReference type="PROSITE" id="PS51755">
    <property type="entry name" value="OMPR_PHOB"/>
    <property type="match status" value="1"/>
</dbReference>
<gene>
    <name evidence="7" type="ORF">GCM10009745_08140</name>
</gene>
<feature type="domain" description="OmpR/PhoB-type" evidence="6">
    <location>
        <begin position="1"/>
        <end position="91"/>
    </location>
</feature>
<dbReference type="EMBL" id="BAAANF010000002">
    <property type="protein sequence ID" value="GAA1668095.1"/>
    <property type="molecule type" value="Genomic_DNA"/>
</dbReference>
<dbReference type="InterPro" id="IPR051677">
    <property type="entry name" value="AfsR-DnrI-RedD_regulator"/>
</dbReference>
<dbReference type="InterPro" id="IPR016032">
    <property type="entry name" value="Sig_transdc_resp-reg_C-effctor"/>
</dbReference>
<dbReference type="SMART" id="SM00862">
    <property type="entry name" value="Trans_reg_C"/>
    <property type="match status" value="1"/>
</dbReference>
<dbReference type="Proteomes" id="UP001500280">
    <property type="component" value="Unassembled WGS sequence"/>
</dbReference>
<dbReference type="SUPFAM" id="SSF48452">
    <property type="entry name" value="TPR-like"/>
    <property type="match status" value="3"/>
</dbReference>
<dbReference type="SUPFAM" id="SSF46894">
    <property type="entry name" value="C-terminal effector domain of the bipartite response regulators"/>
    <property type="match status" value="1"/>
</dbReference>
<name>A0ABP4S8N4_9ACTN</name>
<dbReference type="InterPro" id="IPR002182">
    <property type="entry name" value="NB-ARC"/>
</dbReference>
<dbReference type="Pfam" id="PF13424">
    <property type="entry name" value="TPR_12"/>
    <property type="match status" value="1"/>
</dbReference>
<dbReference type="InterPro" id="IPR005158">
    <property type="entry name" value="BTAD"/>
</dbReference>